<protein>
    <recommendedName>
        <fullName evidence="3">SAM-dependent methyltransferase</fullName>
    </recommendedName>
</protein>
<reference evidence="1 2" key="1">
    <citation type="submission" date="2019-08" db="EMBL/GenBank/DDBJ databases">
        <title>Actinomadura sp. nov. CYP1-5 isolated from mountain soil.</title>
        <authorList>
            <person name="Songsumanus A."/>
            <person name="Kuncharoen N."/>
            <person name="Kudo T."/>
            <person name="Yuki M."/>
            <person name="Igarashi Y."/>
            <person name="Tanasupawat S."/>
        </authorList>
    </citation>
    <scope>NUCLEOTIDE SEQUENCE [LARGE SCALE GENOMIC DNA]</scope>
    <source>
        <strain evidence="1 2">GKU157</strain>
    </source>
</reference>
<dbReference type="AlphaFoldDB" id="A0A5D0TTG4"/>
<dbReference type="Proteomes" id="UP000322634">
    <property type="component" value="Unassembled WGS sequence"/>
</dbReference>
<dbReference type="InterPro" id="IPR006764">
    <property type="entry name" value="SAM_dep_MeTrfase_SAV2177_type"/>
</dbReference>
<evidence type="ECO:0000313" key="1">
    <source>
        <dbReference type="EMBL" id="TYC08646.1"/>
    </source>
</evidence>
<dbReference type="SUPFAM" id="SSF53335">
    <property type="entry name" value="S-adenosyl-L-methionine-dependent methyltransferases"/>
    <property type="match status" value="1"/>
</dbReference>
<dbReference type="Gene3D" id="3.40.50.150">
    <property type="entry name" value="Vaccinia Virus protein VP39"/>
    <property type="match status" value="1"/>
</dbReference>
<name>A0A5D0TTG4_9ACTN</name>
<proteinExistence type="predicted"/>
<dbReference type="InterPro" id="IPR029063">
    <property type="entry name" value="SAM-dependent_MTases_sf"/>
</dbReference>
<evidence type="ECO:0008006" key="3">
    <source>
        <dbReference type="Google" id="ProtNLM"/>
    </source>
</evidence>
<accession>A0A5D0TTG4</accession>
<gene>
    <name evidence="1" type="ORF">FXF65_37810</name>
</gene>
<dbReference type="Pfam" id="PF04672">
    <property type="entry name" value="Methyltransf_19"/>
    <property type="match status" value="1"/>
</dbReference>
<dbReference type="OrthoDB" id="3457610at2"/>
<organism evidence="1 2">
    <name type="scientific">Actinomadura syzygii</name>
    <dbReference type="NCBI Taxonomy" id="1427538"/>
    <lineage>
        <taxon>Bacteria</taxon>
        <taxon>Bacillati</taxon>
        <taxon>Actinomycetota</taxon>
        <taxon>Actinomycetes</taxon>
        <taxon>Streptosporangiales</taxon>
        <taxon>Thermomonosporaceae</taxon>
        <taxon>Actinomadura</taxon>
    </lineage>
</organism>
<keyword evidence="2" id="KW-1185">Reference proteome</keyword>
<sequence>MTISTVHGWTGGVAAGGWQAGEDPLEENPWPWVWNYLLGGGDYFESHRVFAEALRKAVAWDGELARARLLARRRLVEQSADRHGVDQFVVMCADFPRPELRHGPQRPRVVDEALEEVQVIAEQAIPKAKTVYVSPDPVVAAHARALFRTESGPTCPCIQAAPDDPVAILDGVSRELDLSRPVAVVMIDAWELLDAPAAQAMVAAFSTVLAPGSHLGVVHLTGTPDAAVALKGVCAAHQVPTPHLRGPADVAALLGDGELTGVHERVFRRPIDTAVWSATMPIGGGA</sequence>
<dbReference type="EMBL" id="VSFF01000016">
    <property type="protein sequence ID" value="TYC08646.1"/>
    <property type="molecule type" value="Genomic_DNA"/>
</dbReference>
<comment type="caution">
    <text evidence="1">The sequence shown here is derived from an EMBL/GenBank/DDBJ whole genome shotgun (WGS) entry which is preliminary data.</text>
</comment>
<evidence type="ECO:0000313" key="2">
    <source>
        <dbReference type="Proteomes" id="UP000322634"/>
    </source>
</evidence>